<sequence>MPIKIGDPPQAFNVMLDTGSGYLWIPATSCSRCKGKNKYDASKDKKSACIRTPLHNPYIPHIPCKIKTSGYIGGSVSRNYNLSDLIIGGLKVTNQLFIAANNINFPELSSAYDGIFGLGYGQQTFISLKSQGLIDFIQIAFKFGRDRESKSHITVGDNNPSLFVGKVTWSNALGPKNIRALIDSGYSYSFADNNIAKNIYKKIPNYKDIVRSNDQLNGLCAGGFQSGGPSGAWILGLTFLKNVYSIFEQYQNRNRFRVGFASLNMNSE</sequence>
<dbReference type="AlphaFoldDB" id="A0A9N9GK62"/>
<dbReference type="PANTHER" id="PTHR47966">
    <property type="entry name" value="BETA-SITE APP-CLEAVING ENZYME, ISOFORM A-RELATED"/>
    <property type="match status" value="1"/>
</dbReference>
<keyword evidence="4" id="KW-1185">Reference proteome</keyword>
<evidence type="ECO:0000313" key="3">
    <source>
        <dbReference type="EMBL" id="CAG8614380.1"/>
    </source>
</evidence>
<dbReference type="GO" id="GO:0004190">
    <property type="term" value="F:aspartic-type endopeptidase activity"/>
    <property type="evidence" value="ECO:0007669"/>
    <property type="project" value="InterPro"/>
</dbReference>
<dbReference type="GO" id="GO:0006508">
    <property type="term" value="P:proteolysis"/>
    <property type="evidence" value="ECO:0007669"/>
    <property type="project" value="InterPro"/>
</dbReference>
<feature type="domain" description="Peptidase A1" evidence="2">
    <location>
        <begin position="1"/>
        <end position="268"/>
    </location>
</feature>
<dbReference type="Gene3D" id="2.40.70.10">
    <property type="entry name" value="Acid Proteases"/>
    <property type="match status" value="2"/>
</dbReference>
<dbReference type="OrthoDB" id="15189at2759"/>
<dbReference type="CDD" id="cd05471">
    <property type="entry name" value="pepsin_like"/>
    <property type="match status" value="1"/>
</dbReference>
<dbReference type="Proteomes" id="UP000789405">
    <property type="component" value="Unassembled WGS sequence"/>
</dbReference>
<dbReference type="InterPro" id="IPR033121">
    <property type="entry name" value="PEPTIDASE_A1"/>
</dbReference>
<gene>
    <name evidence="3" type="ORF">DERYTH_LOCUS8307</name>
</gene>
<dbReference type="PRINTS" id="PR00792">
    <property type="entry name" value="PEPSIN"/>
</dbReference>
<dbReference type="SUPFAM" id="SSF50630">
    <property type="entry name" value="Acid proteases"/>
    <property type="match status" value="1"/>
</dbReference>
<dbReference type="InterPro" id="IPR021109">
    <property type="entry name" value="Peptidase_aspartic_dom_sf"/>
</dbReference>
<dbReference type="Pfam" id="PF00026">
    <property type="entry name" value="Asp"/>
    <property type="match status" value="2"/>
</dbReference>
<comment type="similarity">
    <text evidence="1">Belongs to the peptidase A1 family.</text>
</comment>
<dbReference type="InterPro" id="IPR034164">
    <property type="entry name" value="Pepsin-like_dom"/>
</dbReference>
<accession>A0A9N9GK62</accession>
<comment type="caution">
    <text evidence="3">The sequence shown here is derived from an EMBL/GenBank/DDBJ whole genome shotgun (WGS) entry which is preliminary data.</text>
</comment>
<dbReference type="PROSITE" id="PS51767">
    <property type="entry name" value="PEPTIDASE_A1"/>
    <property type="match status" value="1"/>
</dbReference>
<evidence type="ECO:0000313" key="4">
    <source>
        <dbReference type="Proteomes" id="UP000789405"/>
    </source>
</evidence>
<evidence type="ECO:0000259" key="2">
    <source>
        <dbReference type="PROSITE" id="PS51767"/>
    </source>
</evidence>
<name>A0A9N9GK62_9GLOM</name>
<evidence type="ECO:0000256" key="1">
    <source>
        <dbReference type="ARBA" id="ARBA00007447"/>
    </source>
</evidence>
<proteinExistence type="inferred from homology"/>
<protein>
    <submittedName>
        <fullName evidence="3">14016_t:CDS:1</fullName>
    </submittedName>
</protein>
<dbReference type="InterPro" id="IPR001461">
    <property type="entry name" value="Aspartic_peptidase_A1"/>
</dbReference>
<dbReference type="EMBL" id="CAJVPY010004264">
    <property type="protein sequence ID" value="CAG8614380.1"/>
    <property type="molecule type" value="Genomic_DNA"/>
</dbReference>
<dbReference type="PANTHER" id="PTHR47966:SF51">
    <property type="entry name" value="BETA-SITE APP-CLEAVING ENZYME, ISOFORM A-RELATED"/>
    <property type="match status" value="1"/>
</dbReference>
<organism evidence="3 4">
    <name type="scientific">Dentiscutata erythropus</name>
    <dbReference type="NCBI Taxonomy" id="1348616"/>
    <lineage>
        <taxon>Eukaryota</taxon>
        <taxon>Fungi</taxon>
        <taxon>Fungi incertae sedis</taxon>
        <taxon>Mucoromycota</taxon>
        <taxon>Glomeromycotina</taxon>
        <taxon>Glomeromycetes</taxon>
        <taxon>Diversisporales</taxon>
        <taxon>Gigasporaceae</taxon>
        <taxon>Dentiscutata</taxon>
    </lineage>
</organism>
<reference evidence="3" key="1">
    <citation type="submission" date="2021-06" db="EMBL/GenBank/DDBJ databases">
        <authorList>
            <person name="Kallberg Y."/>
            <person name="Tangrot J."/>
            <person name="Rosling A."/>
        </authorList>
    </citation>
    <scope>NUCLEOTIDE SEQUENCE</scope>
    <source>
        <strain evidence="3">MA453B</strain>
    </source>
</reference>